<reference evidence="8" key="1">
    <citation type="submission" date="2020-04" db="EMBL/GenBank/DDBJ databases">
        <title>Analysis of mating type loci in Filobasidium floriforme.</title>
        <authorList>
            <person name="Nowrousian M."/>
        </authorList>
    </citation>
    <scope>NUCLEOTIDE SEQUENCE</scope>
    <source>
        <strain evidence="8">CBS 6242</strain>
    </source>
</reference>
<feature type="transmembrane region" description="Helical" evidence="7">
    <location>
        <begin position="57"/>
        <end position="82"/>
    </location>
</feature>
<dbReference type="OrthoDB" id="337038at2759"/>
<evidence type="ECO:0000256" key="7">
    <source>
        <dbReference type="RuleBase" id="RU367100"/>
    </source>
</evidence>
<keyword evidence="9" id="KW-1185">Reference proteome</keyword>
<dbReference type="AlphaFoldDB" id="A0A8K0JF45"/>
<name>A0A8K0JF45_9TREE</name>
<comment type="similarity">
    <text evidence="2 7">Belongs to the DLT1 family.</text>
</comment>
<dbReference type="EMBL" id="JABELV010000197">
    <property type="protein sequence ID" value="KAG7528235.1"/>
    <property type="molecule type" value="Genomic_DNA"/>
</dbReference>
<dbReference type="GO" id="GO:0016020">
    <property type="term" value="C:membrane"/>
    <property type="evidence" value="ECO:0007669"/>
    <property type="project" value="UniProtKB-SubCell"/>
</dbReference>
<evidence type="ECO:0000256" key="6">
    <source>
        <dbReference type="ARBA" id="ARBA00023136"/>
    </source>
</evidence>
<comment type="caution">
    <text evidence="8">The sequence shown here is derived from an EMBL/GenBank/DDBJ whole genome shotgun (WGS) entry which is preliminary data.</text>
</comment>
<evidence type="ECO:0000256" key="3">
    <source>
        <dbReference type="ARBA" id="ARBA00021353"/>
    </source>
</evidence>
<gene>
    <name evidence="7" type="primary">DLT1</name>
    <name evidence="8" type="ORF">FFLO_06324</name>
</gene>
<protein>
    <recommendedName>
        <fullName evidence="3 7">Defect at low temperature protein 1</fullName>
    </recommendedName>
</protein>
<evidence type="ECO:0000313" key="9">
    <source>
        <dbReference type="Proteomes" id="UP000812966"/>
    </source>
</evidence>
<dbReference type="InterPro" id="IPR038869">
    <property type="entry name" value="DLT1"/>
</dbReference>
<evidence type="ECO:0000256" key="2">
    <source>
        <dbReference type="ARBA" id="ARBA00005550"/>
    </source>
</evidence>
<accession>A0A8K0JF45</accession>
<organism evidence="8 9">
    <name type="scientific">Filobasidium floriforme</name>
    <dbReference type="NCBI Taxonomy" id="5210"/>
    <lineage>
        <taxon>Eukaryota</taxon>
        <taxon>Fungi</taxon>
        <taxon>Dikarya</taxon>
        <taxon>Basidiomycota</taxon>
        <taxon>Agaricomycotina</taxon>
        <taxon>Tremellomycetes</taxon>
        <taxon>Filobasidiales</taxon>
        <taxon>Filobasidiaceae</taxon>
        <taxon>Filobasidium</taxon>
    </lineage>
</organism>
<evidence type="ECO:0000256" key="4">
    <source>
        <dbReference type="ARBA" id="ARBA00022692"/>
    </source>
</evidence>
<proteinExistence type="inferred from homology"/>
<keyword evidence="6 7" id="KW-0472">Membrane</keyword>
<evidence type="ECO:0000256" key="1">
    <source>
        <dbReference type="ARBA" id="ARBA00002489"/>
    </source>
</evidence>
<sequence length="251" mass="28402">MRRLTPTQSFNTTIKTWLVHRPSFWVSVFCQLCLGVAVAAFVSTFAQQAFKGVAKRWNIVIIVGLTVGVLVCSVVLILGRLYHVRRVFQSIPKPYIPIKAIDVPNVVAKHIMTEYNRTAVIAHLSQPTSTHQEGWGQPETQFGGIYFRERIRAMYTVILESLDSLTPTSNKPSHRDRRLPKDSFTHLTAHPALPETVKPLLKVFLKQLEAARYARSEPNEKEFENCMKVVALMLGIFDVQRAKSGQPYTPS</sequence>
<keyword evidence="4 7" id="KW-0812">Transmembrane</keyword>
<feature type="transmembrane region" description="Helical" evidence="7">
    <location>
        <begin position="24"/>
        <end position="45"/>
    </location>
</feature>
<dbReference type="PANTHER" id="PTHR40021:SF1">
    <property type="entry name" value="DEFECT AT LOW TEMPERATURE PROTEIN 1"/>
    <property type="match status" value="1"/>
</dbReference>
<comment type="subcellular location">
    <subcellularLocation>
        <location evidence="7">Membrane</location>
        <topology evidence="7">Multi-pass membrane protein</topology>
    </subcellularLocation>
</comment>
<dbReference type="Proteomes" id="UP000812966">
    <property type="component" value="Unassembled WGS sequence"/>
</dbReference>
<dbReference type="PANTHER" id="PTHR40021">
    <property type="entry name" value="DEFECT AT LOW TEMPERATURE PROTEIN 1"/>
    <property type="match status" value="1"/>
</dbReference>
<comment type="function">
    <text evidence="1 7">Required for growth under high-pressure and low-temperature conditions.</text>
</comment>
<keyword evidence="5 7" id="KW-1133">Transmembrane helix</keyword>
<evidence type="ECO:0000313" key="8">
    <source>
        <dbReference type="EMBL" id="KAG7528235.1"/>
    </source>
</evidence>
<evidence type="ECO:0000256" key="5">
    <source>
        <dbReference type="ARBA" id="ARBA00022989"/>
    </source>
</evidence>